<evidence type="ECO:0000256" key="7">
    <source>
        <dbReference type="ARBA" id="ARBA00023170"/>
    </source>
</evidence>
<dbReference type="AlphaFoldDB" id="A0A9N9T9Y9"/>
<dbReference type="InterPro" id="IPR010596">
    <property type="entry name" value="Methuselah_N_dom"/>
</dbReference>
<feature type="domain" description="Methuselah N-terminal" evidence="10">
    <location>
        <begin position="210"/>
        <end position="314"/>
    </location>
</feature>
<dbReference type="GO" id="GO:0005886">
    <property type="term" value="C:plasma membrane"/>
    <property type="evidence" value="ECO:0007669"/>
    <property type="project" value="TreeGrafter"/>
</dbReference>
<feature type="chain" id="PRO_5040480469" description="Methuselah N-terminal domain-containing protein" evidence="9">
    <location>
        <begin position="23"/>
        <end position="725"/>
    </location>
</feature>
<keyword evidence="12" id="KW-1185">Reference proteome</keyword>
<evidence type="ECO:0000313" key="11">
    <source>
        <dbReference type="EMBL" id="CAG9838859.1"/>
    </source>
</evidence>
<keyword evidence="3" id="KW-0812">Transmembrane</keyword>
<dbReference type="InterPro" id="IPR051384">
    <property type="entry name" value="Mth_GPCR"/>
</dbReference>
<dbReference type="Proteomes" id="UP001153709">
    <property type="component" value="Chromosome 8"/>
</dbReference>
<evidence type="ECO:0000256" key="8">
    <source>
        <dbReference type="ARBA" id="ARBA00023224"/>
    </source>
</evidence>
<dbReference type="GO" id="GO:0012505">
    <property type="term" value="C:endomembrane system"/>
    <property type="evidence" value="ECO:0007669"/>
    <property type="project" value="UniProtKB-SubCell"/>
</dbReference>
<protein>
    <recommendedName>
        <fullName evidence="10">Methuselah N-terminal domain-containing protein</fullName>
    </recommendedName>
</protein>
<dbReference type="InterPro" id="IPR023311">
    <property type="entry name" value="Methusela_ecto_dom_2"/>
</dbReference>
<evidence type="ECO:0000256" key="6">
    <source>
        <dbReference type="ARBA" id="ARBA00023040"/>
    </source>
</evidence>
<dbReference type="InterPro" id="IPR036272">
    <property type="entry name" value="Methuselah_N_sf"/>
</dbReference>
<keyword evidence="8" id="KW-0807">Transducer</keyword>
<evidence type="ECO:0000256" key="1">
    <source>
        <dbReference type="ARBA" id="ARBA00004127"/>
    </source>
</evidence>
<evidence type="ECO:0000313" key="12">
    <source>
        <dbReference type="Proteomes" id="UP001153709"/>
    </source>
</evidence>
<evidence type="ECO:0000259" key="10">
    <source>
        <dbReference type="Pfam" id="PF06652"/>
    </source>
</evidence>
<keyword evidence="6" id="KW-0297">G-protein coupled receptor</keyword>
<dbReference type="EMBL" id="OU898283">
    <property type="protein sequence ID" value="CAG9838859.1"/>
    <property type="molecule type" value="Genomic_DNA"/>
</dbReference>
<dbReference type="OrthoDB" id="6767429at2759"/>
<keyword evidence="5" id="KW-1133">Transmembrane helix</keyword>
<sequence>MFAANKLTVCALITCCIVPVISEVILNHNTGDRLRACTRDTPCIKKCCPEHQVLQRKQCVDSPRHTFNVTVYDGMEEIVNRTIMLNVIHSNACATHDNLKLSTLIDIDRIFLQWNGTLNKPFDPLMPRIGYEYYCLETFLFPTREEFTAIVCYNNGNLEPVQLRYNNVRDFPCSKDLTVDITDGSKHNQTITKNGISFDRDNYFVDGGIIRGCVCNIKKCVRKCCVENELMVGKACSNRRNETIDLKFFNGTDPLNDTVLSDFFLIFGRSCPKMHYPIKAELYDYILMQNDGSLYYSDFDASYSVEQYCIDMFRNGNVSETSALLCEFSDTDQEKMQEDINGTGTCKMYQPICISLIVICSVYSFETHPCSKSLSIEISNGTKSGTKYIFQNMTFEKNKYFVENGNIWGCICQVRNCIRRCCSENDQLNYPELECGNEDMNPLFKFHNNSELYLTSDLSDYFVVSGHPCISNGEIFLHEMKDYFIQKNGSLYSSTFNKSHSVQAYCLLDGFGLVCLNSSEIGTQSNDESVYLKSAGIIQSIDRDFLLDQRIDRKMVIGGVDKKEAARFKKRQHRKIEKSMRATKKLCATQTTDSISANCDEEAVPDFFTTETPSTSTFNRNTLRLPTVAKVSDRYGLSMQFTAAVASAILVDVGLVSTEGLTLVIDKNKIRRSVCKAQRDASKDVAEIVVNSIYFDGRQDKTLINKEIGKRYHQKEILEEHISLL</sequence>
<comment type="subcellular location">
    <subcellularLocation>
        <location evidence="1">Endomembrane system</location>
        <topology evidence="1">Multi-pass membrane protein</topology>
    </subcellularLocation>
</comment>
<reference evidence="11" key="1">
    <citation type="submission" date="2022-01" db="EMBL/GenBank/DDBJ databases">
        <authorList>
            <person name="King R."/>
        </authorList>
    </citation>
    <scope>NUCLEOTIDE SEQUENCE</scope>
</reference>
<proteinExistence type="inferred from homology"/>
<dbReference type="SUPFAM" id="SSF63877">
    <property type="entry name" value="Methuselah ectodomain"/>
    <property type="match status" value="3"/>
</dbReference>
<feature type="domain" description="Methuselah N-terminal" evidence="10">
    <location>
        <begin position="387"/>
        <end position="508"/>
    </location>
</feature>
<name>A0A9N9T9Y9_DIABA</name>
<dbReference type="PANTHER" id="PTHR47154">
    <property type="entry name" value="G-PROTEIN COUPLED RECEPTOR MTH-RELATED"/>
    <property type="match status" value="1"/>
</dbReference>
<evidence type="ECO:0000256" key="5">
    <source>
        <dbReference type="ARBA" id="ARBA00022989"/>
    </source>
</evidence>
<evidence type="ECO:0000256" key="9">
    <source>
        <dbReference type="SAM" id="SignalP"/>
    </source>
</evidence>
<keyword evidence="5" id="KW-0472">Membrane</keyword>
<evidence type="ECO:0000256" key="3">
    <source>
        <dbReference type="ARBA" id="ARBA00022692"/>
    </source>
</evidence>
<organism evidence="11 12">
    <name type="scientific">Diabrotica balteata</name>
    <name type="common">Banded cucumber beetle</name>
    <dbReference type="NCBI Taxonomy" id="107213"/>
    <lineage>
        <taxon>Eukaryota</taxon>
        <taxon>Metazoa</taxon>
        <taxon>Ecdysozoa</taxon>
        <taxon>Arthropoda</taxon>
        <taxon>Hexapoda</taxon>
        <taxon>Insecta</taxon>
        <taxon>Pterygota</taxon>
        <taxon>Neoptera</taxon>
        <taxon>Endopterygota</taxon>
        <taxon>Coleoptera</taxon>
        <taxon>Polyphaga</taxon>
        <taxon>Cucujiformia</taxon>
        <taxon>Chrysomeloidea</taxon>
        <taxon>Chrysomelidae</taxon>
        <taxon>Galerucinae</taxon>
        <taxon>Diabroticina</taxon>
        <taxon>Diabroticites</taxon>
        <taxon>Diabrotica</taxon>
    </lineage>
</organism>
<keyword evidence="7" id="KW-0675">Receptor</keyword>
<dbReference type="Gene3D" id="2.170.180.11">
    <property type="entry name" value="Methuselah ectodomain, domain 2"/>
    <property type="match status" value="3"/>
</dbReference>
<dbReference type="GO" id="GO:0008528">
    <property type="term" value="F:G protein-coupled peptide receptor activity"/>
    <property type="evidence" value="ECO:0007669"/>
    <property type="project" value="TreeGrafter"/>
</dbReference>
<feature type="domain" description="Methuselah N-terminal" evidence="10">
    <location>
        <begin position="32"/>
        <end position="143"/>
    </location>
</feature>
<feature type="signal peptide" evidence="9">
    <location>
        <begin position="1"/>
        <end position="22"/>
    </location>
</feature>
<evidence type="ECO:0000256" key="2">
    <source>
        <dbReference type="ARBA" id="ARBA00008979"/>
    </source>
</evidence>
<dbReference type="Pfam" id="PF06652">
    <property type="entry name" value="Methuselah_N"/>
    <property type="match status" value="3"/>
</dbReference>
<keyword evidence="4 9" id="KW-0732">Signal</keyword>
<accession>A0A9N9T9Y9</accession>
<evidence type="ECO:0000256" key="4">
    <source>
        <dbReference type="ARBA" id="ARBA00022729"/>
    </source>
</evidence>
<comment type="similarity">
    <text evidence="2">Belongs to the G-protein coupled receptor 2 family. Mth subfamily.</text>
</comment>
<gene>
    <name evidence="11" type="ORF">DIABBA_LOCUS11682</name>
</gene>
<dbReference type="PANTHER" id="PTHR47154:SF2">
    <property type="entry name" value="G-PROTEIN COUPLED RECEPTOR MTH-RELATED"/>
    <property type="match status" value="1"/>
</dbReference>